<gene>
    <name evidence="1" type="ORF">OIDMADRAFT_57939</name>
</gene>
<dbReference type="STRING" id="913774.A0A0C3GMH1"/>
<reference evidence="2" key="2">
    <citation type="submission" date="2015-01" db="EMBL/GenBank/DDBJ databases">
        <title>Evolutionary Origins and Diversification of the Mycorrhizal Mutualists.</title>
        <authorList>
            <consortium name="DOE Joint Genome Institute"/>
            <consortium name="Mycorrhizal Genomics Consortium"/>
            <person name="Kohler A."/>
            <person name="Kuo A."/>
            <person name="Nagy L.G."/>
            <person name="Floudas D."/>
            <person name="Copeland A."/>
            <person name="Barry K.W."/>
            <person name="Cichocki N."/>
            <person name="Veneault-Fourrey C."/>
            <person name="LaButti K."/>
            <person name="Lindquist E.A."/>
            <person name="Lipzen A."/>
            <person name="Lundell T."/>
            <person name="Morin E."/>
            <person name="Murat C."/>
            <person name="Riley R."/>
            <person name="Ohm R."/>
            <person name="Sun H."/>
            <person name="Tunlid A."/>
            <person name="Henrissat B."/>
            <person name="Grigoriev I.V."/>
            <person name="Hibbett D.S."/>
            <person name="Martin F."/>
        </authorList>
    </citation>
    <scope>NUCLEOTIDE SEQUENCE [LARGE SCALE GENOMIC DNA]</scope>
    <source>
        <strain evidence="2">Zn</strain>
    </source>
</reference>
<organism evidence="1 2">
    <name type="scientific">Oidiodendron maius (strain Zn)</name>
    <dbReference type="NCBI Taxonomy" id="913774"/>
    <lineage>
        <taxon>Eukaryota</taxon>
        <taxon>Fungi</taxon>
        <taxon>Dikarya</taxon>
        <taxon>Ascomycota</taxon>
        <taxon>Pezizomycotina</taxon>
        <taxon>Leotiomycetes</taxon>
        <taxon>Leotiomycetes incertae sedis</taxon>
        <taxon>Myxotrichaceae</taxon>
        <taxon>Oidiodendron</taxon>
    </lineage>
</organism>
<sequence>MSGSVALGAEVTSLEEERYHLLDKYILWEDSALSASQQVLWIETVYHYLEIEFSFHLFIRTGSHRDPSPFLEISPFVREMRRRAGVKIGRDDNPQMSMPRKITDWPCDTVERLRLNDANFDKGTG</sequence>
<accession>A0A0C3GMH1</accession>
<name>A0A0C3GMH1_OIDMZ</name>
<dbReference type="EMBL" id="KN832882">
    <property type="protein sequence ID" value="KIM97315.1"/>
    <property type="molecule type" value="Genomic_DNA"/>
</dbReference>
<evidence type="ECO:0000313" key="2">
    <source>
        <dbReference type="Proteomes" id="UP000054321"/>
    </source>
</evidence>
<evidence type="ECO:0000313" key="1">
    <source>
        <dbReference type="EMBL" id="KIM97315.1"/>
    </source>
</evidence>
<dbReference type="HOGENOM" id="CLU_1993265_0_0_1"/>
<dbReference type="Proteomes" id="UP000054321">
    <property type="component" value="Unassembled WGS sequence"/>
</dbReference>
<dbReference type="InParanoid" id="A0A0C3GMH1"/>
<dbReference type="AlphaFoldDB" id="A0A0C3GMH1"/>
<keyword evidence="2" id="KW-1185">Reference proteome</keyword>
<reference evidence="1 2" key="1">
    <citation type="submission" date="2014-04" db="EMBL/GenBank/DDBJ databases">
        <authorList>
            <consortium name="DOE Joint Genome Institute"/>
            <person name="Kuo A."/>
            <person name="Martino E."/>
            <person name="Perotto S."/>
            <person name="Kohler A."/>
            <person name="Nagy L.G."/>
            <person name="Floudas D."/>
            <person name="Copeland A."/>
            <person name="Barry K.W."/>
            <person name="Cichocki N."/>
            <person name="Veneault-Fourrey C."/>
            <person name="LaButti K."/>
            <person name="Lindquist E.A."/>
            <person name="Lipzen A."/>
            <person name="Lundell T."/>
            <person name="Morin E."/>
            <person name="Murat C."/>
            <person name="Sun H."/>
            <person name="Tunlid A."/>
            <person name="Henrissat B."/>
            <person name="Grigoriev I.V."/>
            <person name="Hibbett D.S."/>
            <person name="Martin F."/>
            <person name="Nordberg H.P."/>
            <person name="Cantor M.N."/>
            <person name="Hua S.X."/>
        </authorList>
    </citation>
    <scope>NUCLEOTIDE SEQUENCE [LARGE SCALE GENOMIC DNA]</scope>
    <source>
        <strain evidence="1 2">Zn</strain>
    </source>
</reference>
<protein>
    <submittedName>
        <fullName evidence="1">Uncharacterized protein</fullName>
    </submittedName>
</protein>
<proteinExistence type="predicted"/>